<gene>
    <name evidence="1" type="ORF">I7I52_08260</name>
</gene>
<sequence>MNTNHPCGLILSSGREKFCANRKLLIGGVLTVWRDKHAPWTLSGVRRRLQACSGYPIGYMASYCRNLAHKPVSHSKKEKKGNTWTGCVS</sequence>
<name>A0A8H7YJD3_AJECA</name>
<comment type="caution">
    <text evidence="1">The sequence shown here is derived from an EMBL/GenBank/DDBJ whole genome shotgun (WGS) entry which is preliminary data.</text>
</comment>
<dbReference type="AlphaFoldDB" id="A0A8H7YJD3"/>
<accession>A0A8H7YJD3</accession>
<dbReference type="VEuPathDB" id="FungiDB:I7I52_08260"/>
<dbReference type="EMBL" id="JAEVHI010000005">
    <property type="protein sequence ID" value="KAG5291053.1"/>
    <property type="molecule type" value="Genomic_DNA"/>
</dbReference>
<proteinExistence type="predicted"/>
<evidence type="ECO:0000313" key="1">
    <source>
        <dbReference type="EMBL" id="KAG5291053.1"/>
    </source>
</evidence>
<evidence type="ECO:0000313" key="2">
    <source>
        <dbReference type="Proteomes" id="UP000670092"/>
    </source>
</evidence>
<reference evidence="1 2" key="1">
    <citation type="submission" date="2021-01" db="EMBL/GenBank/DDBJ databases">
        <title>Chromosome-level genome assembly of a human fungal pathogen reveals clustering of transcriptionally co-regulated genes.</title>
        <authorList>
            <person name="Voorhies M."/>
            <person name="Cohen S."/>
            <person name="Shea T.P."/>
            <person name="Petrus S."/>
            <person name="Munoz J.F."/>
            <person name="Poplawski S."/>
            <person name="Goldman W.E."/>
            <person name="Michael T."/>
            <person name="Cuomo C.A."/>
            <person name="Sil A."/>
            <person name="Beyhan S."/>
        </authorList>
    </citation>
    <scope>NUCLEOTIDE SEQUENCE [LARGE SCALE GENOMIC DNA]</scope>
    <source>
        <strain evidence="1 2">G184AR</strain>
    </source>
</reference>
<dbReference type="Proteomes" id="UP000670092">
    <property type="component" value="Unassembled WGS sequence"/>
</dbReference>
<organism evidence="1 2">
    <name type="scientific">Ajellomyces capsulatus</name>
    <name type="common">Darling's disease fungus</name>
    <name type="synonym">Histoplasma capsulatum</name>
    <dbReference type="NCBI Taxonomy" id="5037"/>
    <lineage>
        <taxon>Eukaryota</taxon>
        <taxon>Fungi</taxon>
        <taxon>Dikarya</taxon>
        <taxon>Ascomycota</taxon>
        <taxon>Pezizomycotina</taxon>
        <taxon>Eurotiomycetes</taxon>
        <taxon>Eurotiomycetidae</taxon>
        <taxon>Onygenales</taxon>
        <taxon>Ajellomycetaceae</taxon>
        <taxon>Histoplasma</taxon>
    </lineage>
</organism>
<protein>
    <submittedName>
        <fullName evidence="1">Uncharacterized protein</fullName>
    </submittedName>
</protein>